<reference evidence="1" key="1">
    <citation type="submission" date="2023-07" db="EMBL/GenBank/DDBJ databases">
        <title>Black Yeasts Isolated from many extreme environments.</title>
        <authorList>
            <person name="Coleine C."/>
            <person name="Stajich J.E."/>
            <person name="Selbmann L."/>
        </authorList>
    </citation>
    <scope>NUCLEOTIDE SEQUENCE</scope>
    <source>
        <strain evidence="1">CCFEE 5714</strain>
    </source>
</reference>
<accession>A0ACC3MSZ6</accession>
<gene>
    <name evidence="1" type="ORF">LTR37_014890</name>
</gene>
<proteinExistence type="predicted"/>
<dbReference type="EMBL" id="JAUTXU010000161">
    <property type="protein sequence ID" value="KAK3702424.1"/>
    <property type="molecule type" value="Genomic_DNA"/>
</dbReference>
<evidence type="ECO:0000313" key="1">
    <source>
        <dbReference type="EMBL" id="KAK3702424.1"/>
    </source>
</evidence>
<comment type="caution">
    <text evidence="1">The sequence shown here is derived from an EMBL/GenBank/DDBJ whole genome shotgun (WGS) entry which is preliminary data.</text>
</comment>
<evidence type="ECO:0000313" key="2">
    <source>
        <dbReference type="Proteomes" id="UP001281147"/>
    </source>
</evidence>
<protein>
    <submittedName>
        <fullName evidence="1">Uncharacterized protein</fullName>
    </submittedName>
</protein>
<dbReference type="Proteomes" id="UP001281147">
    <property type="component" value="Unassembled WGS sequence"/>
</dbReference>
<sequence>MPAKLSGLGKRVDHLEWNQELILGLDILNRDFKLTPDAKTAIFANVFEDHVRHCGLQGVKKTQLSAQWGERNKSGAWHVFAIWQQTKSLEATLRRDGMKKRIVEAANQLGYSTGGSQHTPHTQPSLGLPTPPASSGKRKQSVPAIRTVSLVENEESDLDYTPRKKVRTLSAVVIPRQKVDTLDSPPSSPMGQQTFKISQTPRAQKSLRASKALTARRGPKSSRTGRTTVWHQVRPDFGHWVTPEEKQATEGPLTYPPDDQAHPNQTGLLYRLWDNQSQSPLNENGEFIAGQFKSMPLVPIRSAPTEQSPDWVSMAVHFQREHSHTCWISTSNYLAWIVRLALVEAKRGNWKFISIIDPQVIGRRKLYHAKAFHTEIKKKRVFQNGAWVYNGTHEFLVYHKIPKAAIIKTVSVKDIHRLASKASIGSALRISQLAKPSYQAKVLPVLRKQNVRLTPEMIGAVADLAKFFGLTFKSPIAHIAGFVSDYVQGWGIKVDEHHEASEWTMAASVFAQALCDNKAASLKEMYGVRMAFLDGVKWGTARERNAKFMSDKIQKVLNASRRIGLESPAKLLSDELDAVKLTIWSFEKEQKRLLGKGSANQLLLENIDEDVDGGIDEHTDEDVEEDVEGNEQIVWPNADEDDSDVVMGGTRITYDSDDDGSVYEL</sequence>
<keyword evidence="2" id="KW-1185">Reference proteome</keyword>
<organism evidence="1 2">
    <name type="scientific">Vermiconidia calcicola</name>
    <dbReference type="NCBI Taxonomy" id="1690605"/>
    <lineage>
        <taxon>Eukaryota</taxon>
        <taxon>Fungi</taxon>
        <taxon>Dikarya</taxon>
        <taxon>Ascomycota</taxon>
        <taxon>Pezizomycotina</taxon>
        <taxon>Dothideomycetes</taxon>
        <taxon>Dothideomycetidae</taxon>
        <taxon>Mycosphaerellales</taxon>
        <taxon>Extremaceae</taxon>
        <taxon>Vermiconidia</taxon>
    </lineage>
</organism>
<name>A0ACC3MSZ6_9PEZI</name>